<comment type="catalytic activity">
    <reaction evidence="1">
        <text>alpha,alpha-trehalose 6-phosphate + H2O = alpha,alpha-trehalose + phosphate</text>
        <dbReference type="Rhea" id="RHEA:23420"/>
        <dbReference type="ChEBI" id="CHEBI:15377"/>
        <dbReference type="ChEBI" id="CHEBI:16551"/>
        <dbReference type="ChEBI" id="CHEBI:43474"/>
        <dbReference type="ChEBI" id="CHEBI:58429"/>
        <dbReference type="EC" id="3.1.3.12"/>
    </reaction>
</comment>
<dbReference type="Pfam" id="PF02358">
    <property type="entry name" value="Trehalose_PPase"/>
    <property type="match status" value="1"/>
</dbReference>
<reference evidence="5 6" key="1">
    <citation type="submission" date="2019-07" db="EMBL/GenBank/DDBJ databases">
        <title>De Novo Assembly of kiwifruit Actinidia rufa.</title>
        <authorList>
            <person name="Sugita-Konishi S."/>
            <person name="Sato K."/>
            <person name="Mori E."/>
            <person name="Abe Y."/>
            <person name="Kisaki G."/>
            <person name="Hamano K."/>
            <person name="Suezawa K."/>
            <person name="Otani M."/>
            <person name="Fukuda T."/>
            <person name="Manabe T."/>
            <person name="Gomi K."/>
            <person name="Tabuchi M."/>
            <person name="Akimitsu K."/>
            <person name="Kataoka I."/>
        </authorList>
    </citation>
    <scope>NUCLEOTIDE SEQUENCE [LARGE SCALE GENOMIC DNA]</scope>
    <source>
        <strain evidence="6">cv. Fuchu</strain>
    </source>
</reference>
<keyword evidence="6" id="KW-1185">Reference proteome</keyword>
<evidence type="ECO:0000256" key="4">
    <source>
        <dbReference type="ARBA" id="ARBA00025274"/>
    </source>
</evidence>
<organism evidence="5 6">
    <name type="scientific">Actinidia rufa</name>
    <dbReference type="NCBI Taxonomy" id="165716"/>
    <lineage>
        <taxon>Eukaryota</taxon>
        <taxon>Viridiplantae</taxon>
        <taxon>Streptophyta</taxon>
        <taxon>Embryophyta</taxon>
        <taxon>Tracheophyta</taxon>
        <taxon>Spermatophyta</taxon>
        <taxon>Magnoliopsida</taxon>
        <taxon>eudicotyledons</taxon>
        <taxon>Gunneridae</taxon>
        <taxon>Pentapetalae</taxon>
        <taxon>asterids</taxon>
        <taxon>Ericales</taxon>
        <taxon>Actinidiaceae</taxon>
        <taxon>Actinidia</taxon>
    </lineage>
</organism>
<evidence type="ECO:0000313" key="5">
    <source>
        <dbReference type="EMBL" id="GFZ00238.1"/>
    </source>
</evidence>
<evidence type="ECO:0000256" key="2">
    <source>
        <dbReference type="ARBA" id="ARBA00001968"/>
    </source>
</evidence>
<accession>A0A7J0FQP3</accession>
<comment type="function">
    <text evidence="4">Removes the phosphate from trehalose 6-phosphate to produce free trehalose. Trehalose accumulation in plant may improve abiotic stress tolerance.</text>
</comment>
<keyword evidence="3 5" id="KW-0378">Hydrolase</keyword>
<comment type="caution">
    <text evidence="5">The sequence shown here is derived from an EMBL/GenBank/DDBJ whole genome shotgun (WGS) entry which is preliminary data.</text>
</comment>
<dbReference type="Gene3D" id="3.40.50.1000">
    <property type="entry name" value="HAD superfamily/HAD-like"/>
    <property type="match status" value="1"/>
</dbReference>
<proteinExistence type="predicted"/>
<dbReference type="GO" id="GO:0005992">
    <property type="term" value="P:trehalose biosynthetic process"/>
    <property type="evidence" value="ECO:0007669"/>
    <property type="project" value="InterPro"/>
</dbReference>
<dbReference type="InterPro" id="IPR044651">
    <property type="entry name" value="OTSB-like"/>
</dbReference>
<dbReference type="AlphaFoldDB" id="A0A7J0FQP3"/>
<comment type="cofactor">
    <cofactor evidence="2">
        <name>a divalent metal cation</name>
        <dbReference type="ChEBI" id="CHEBI:60240"/>
    </cofactor>
</comment>
<protein>
    <submittedName>
        <fullName evidence="5">Haloacid dehalogenase-like hydrolase (HAD) superfamily protein</fullName>
    </submittedName>
</protein>
<dbReference type="OrthoDB" id="696674at2759"/>
<dbReference type="Proteomes" id="UP000585474">
    <property type="component" value="Unassembled WGS sequence"/>
</dbReference>
<sequence>MKSWSPTHRKIAKDSGTKLLSSDADAAYCNWMLKYPSALSSSERITNYAKGKRLALFLDYGRTLSPIVDNPDCAFMSNAIRVAVRNVAKYFPTAIINGRSCDKETQYRTFWAGKMKATQRLKYFMTLTQLARAKIFLLEEHIPVFDCLTGHSTLAQAKAYSLKPTSAHSKQEATALDSWISSNAVSLLET</sequence>
<evidence type="ECO:0000313" key="6">
    <source>
        <dbReference type="Proteomes" id="UP000585474"/>
    </source>
</evidence>
<evidence type="ECO:0000256" key="3">
    <source>
        <dbReference type="ARBA" id="ARBA00022801"/>
    </source>
</evidence>
<gene>
    <name evidence="5" type="ORF">Acr_13g0016370</name>
</gene>
<dbReference type="InterPro" id="IPR003337">
    <property type="entry name" value="Trehalose_PPase"/>
</dbReference>
<evidence type="ECO:0000256" key="1">
    <source>
        <dbReference type="ARBA" id="ARBA00000500"/>
    </source>
</evidence>
<dbReference type="GO" id="GO:0004805">
    <property type="term" value="F:trehalose-phosphatase activity"/>
    <property type="evidence" value="ECO:0007669"/>
    <property type="project" value="UniProtKB-EC"/>
</dbReference>
<name>A0A7J0FQP3_9ERIC</name>
<dbReference type="EMBL" id="BJWL01000013">
    <property type="protein sequence ID" value="GFZ00238.1"/>
    <property type="molecule type" value="Genomic_DNA"/>
</dbReference>
<dbReference type="PANTHER" id="PTHR43768:SF27">
    <property type="entry name" value="TREHALOSE-PHOSPHATE PHOSPHATASE A"/>
    <property type="match status" value="1"/>
</dbReference>
<dbReference type="PANTHER" id="PTHR43768">
    <property type="entry name" value="TREHALOSE 6-PHOSPHATE PHOSPHATASE"/>
    <property type="match status" value="1"/>
</dbReference>
<dbReference type="InterPro" id="IPR023214">
    <property type="entry name" value="HAD_sf"/>
</dbReference>